<dbReference type="PANTHER" id="PTHR46951">
    <property type="entry name" value="BED-TYPE DOMAIN-CONTAINING PROTEIN"/>
    <property type="match status" value="1"/>
</dbReference>
<feature type="compositionally biased region" description="Basic and acidic residues" evidence="8">
    <location>
        <begin position="373"/>
        <end position="385"/>
    </location>
</feature>
<comment type="subcellular location">
    <subcellularLocation>
        <location evidence="1">Nucleus</location>
    </subcellularLocation>
</comment>
<dbReference type="Proteomes" id="UP000316621">
    <property type="component" value="Chromosome 2"/>
</dbReference>
<dbReference type="SUPFAM" id="SSF53098">
    <property type="entry name" value="Ribonuclease H-like"/>
    <property type="match status" value="1"/>
</dbReference>
<feature type="region of interest" description="Disordered" evidence="8">
    <location>
        <begin position="73"/>
        <end position="102"/>
    </location>
</feature>
<dbReference type="OMA" id="IAPCENV"/>
<dbReference type="Pfam" id="PF05699">
    <property type="entry name" value="Dimer_Tnp_hAT"/>
    <property type="match status" value="1"/>
</dbReference>
<dbReference type="InterPro" id="IPR007021">
    <property type="entry name" value="DUF659"/>
</dbReference>
<dbReference type="PROSITE" id="PS50808">
    <property type="entry name" value="ZF_BED"/>
    <property type="match status" value="3"/>
</dbReference>
<keyword evidence="5" id="KW-0238">DNA-binding</keyword>
<keyword evidence="6" id="KW-0539">Nucleus</keyword>
<evidence type="ECO:0000256" key="6">
    <source>
        <dbReference type="ARBA" id="ARBA00023242"/>
    </source>
</evidence>
<feature type="compositionally biased region" description="Basic and acidic residues" evidence="8">
    <location>
        <begin position="82"/>
        <end position="100"/>
    </location>
</feature>
<keyword evidence="3 7" id="KW-0863">Zinc-finger</keyword>
<evidence type="ECO:0000256" key="1">
    <source>
        <dbReference type="ARBA" id="ARBA00004123"/>
    </source>
</evidence>
<feature type="domain" description="BED-type" evidence="9">
    <location>
        <begin position="256"/>
        <end position="312"/>
    </location>
</feature>
<evidence type="ECO:0000256" key="7">
    <source>
        <dbReference type="PROSITE-ProRule" id="PRU00027"/>
    </source>
</evidence>
<evidence type="ECO:0000256" key="3">
    <source>
        <dbReference type="ARBA" id="ARBA00022771"/>
    </source>
</evidence>
<dbReference type="STRING" id="3469.A0A4Y7IQT8"/>
<dbReference type="AlphaFoldDB" id="A0A4Y7IQT8"/>
<dbReference type="GO" id="GO:0008270">
    <property type="term" value="F:zinc ion binding"/>
    <property type="evidence" value="ECO:0007669"/>
    <property type="project" value="UniProtKB-KW"/>
</dbReference>
<feature type="region of interest" description="Disordered" evidence="8">
    <location>
        <begin position="361"/>
        <end position="385"/>
    </location>
</feature>
<name>A0A4Y7IQT8_PAPSO</name>
<dbReference type="GO" id="GO:0046983">
    <property type="term" value="F:protein dimerization activity"/>
    <property type="evidence" value="ECO:0007669"/>
    <property type="project" value="InterPro"/>
</dbReference>
<dbReference type="Pfam" id="PF04937">
    <property type="entry name" value="DUF659"/>
    <property type="match status" value="1"/>
</dbReference>
<feature type="domain" description="BED-type" evidence="9">
    <location>
        <begin position="178"/>
        <end position="235"/>
    </location>
</feature>
<evidence type="ECO:0000256" key="4">
    <source>
        <dbReference type="ARBA" id="ARBA00022833"/>
    </source>
</evidence>
<proteinExistence type="predicted"/>
<dbReference type="GO" id="GO:0003677">
    <property type="term" value="F:DNA binding"/>
    <property type="evidence" value="ECO:0007669"/>
    <property type="project" value="UniProtKB-KW"/>
</dbReference>
<evidence type="ECO:0000313" key="11">
    <source>
        <dbReference type="Proteomes" id="UP000316621"/>
    </source>
</evidence>
<accession>A0A4Y7IQT8</accession>
<dbReference type="Gramene" id="RZC50081">
    <property type="protein sequence ID" value="RZC50081"/>
    <property type="gene ID" value="C5167_018514"/>
</dbReference>
<protein>
    <recommendedName>
        <fullName evidence="9">BED-type domain-containing protein</fullName>
    </recommendedName>
</protein>
<dbReference type="Pfam" id="PF02892">
    <property type="entry name" value="zf-BED"/>
    <property type="match status" value="1"/>
</dbReference>
<evidence type="ECO:0000256" key="8">
    <source>
        <dbReference type="SAM" id="MobiDB-lite"/>
    </source>
</evidence>
<reference evidence="10 11" key="1">
    <citation type="journal article" date="2018" name="Science">
        <title>The opium poppy genome and morphinan production.</title>
        <authorList>
            <person name="Guo L."/>
            <person name="Winzer T."/>
            <person name="Yang X."/>
            <person name="Li Y."/>
            <person name="Ning Z."/>
            <person name="He Z."/>
            <person name="Teodor R."/>
            <person name="Lu Y."/>
            <person name="Bowser T.A."/>
            <person name="Graham I.A."/>
            <person name="Ye K."/>
        </authorList>
    </citation>
    <scope>NUCLEOTIDE SEQUENCE [LARGE SCALE GENOMIC DNA]</scope>
    <source>
        <strain evidence="11">cv. HN1</strain>
        <tissue evidence="10">Leaves</tissue>
    </source>
</reference>
<dbReference type="InterPro" id="IPR003656">
    <property type="entry name" value="Znf_BED"/>
</dbReference>
<evidence type="ECO:0000259" key="9">
    <source>
        <dbReference type="PROSITE" id="PS50808"/>
    </source>
</evidence>
<organism evidence="10 11">
    <name type="scientific">Papaver somniferum</name>
    <name type="common">Opium poppy</name>
    <dbReference type="NCBI Taxonomy" id="3469"/>
    <lineage>
        <taxon>Eukaryota</taxon>
        <taxon>Viridiplantae</taxon>
        <taxon>Streptophyta</taxon>
        <taxon>Embryophyta</taxon>
        <taxon>Tracheophyta</taxon>
        <taxon>Spermatophyta</taxon>
        <taxon>Magnoliopsida</taxon>
        <taxon>Ranunculales</taxon>
        <taxon>Papaveraceae</taxon>
        <taxon>Papaveroideae</taxon>
        <taxon>Papaver</taxon>
    </lineage>
</organism>
<dbReference type="EMBL" id="CM010716">
    <property type="protein sequence ID" value="RZC50081.1"/>
    <property type="molecule type" value="Genomic_DNA"/>
</dbReference>
<dbReference type="PANTHER" id="PTHR46951:SF2">
    <property type="entry name" value="BED-TYPE DOMAIN-CONTAINING PROTEIN"/>
    <property type="match status" value="1"/>
</dbReference>
<keyword evidence="4" id="KW-0862">Zinc</keyword>
<dbReference type="GO" id="GO:0005634">
    <property type="term" value="C:nucleus"/>
    <property type="evidence" value="ECO:0007669"/>
    <property type="project" value="UniProtKB-SubCell"/>
</dbReference>
<gene>
    <name evidence="10" type="ORF">C5167_018514</name>
</gene>
<keyword evidence="11" id="KW-1185">Reference proteome</keyword>
<evidence type="ECO:0000256" key="2">
    <source>
        <dbReference type="ARBA" id="ARBA00022723"/>
    </source>
</evidence>
<keyword evidence="2" id="KW-0479">Metal-binding</keyword>
<evidence type="ECO:0000313" key="10">
    <source>
        <dbReference type="EMBL" id="RZC50081.1"/>
    </source>
</evidence>
<sequence>MPRAKDIGWQHGTMVGEHRHHVKCNYCHRTMIGGVTRFKKHLASTKGEIKGCEAVPKEVRELIEEHLATRKMRKPVEKKRKTVDPETVREHSSEDKHTESDQGMTNVKLETLKTLHDSEETCQLKTNGLLHPYALDFLLCFAITAISDPQQPAVETREIVDTLSVVLHKNEQGLAPPRATDPGWAHGKMINEDRQKIKCIYCDKVILGGGISRLKQHLAGYRGNIAPCENVPEDVRAKMQQHLGSNGLERQKKQNKLEDTGWAHGTENGSGEKTKCEWCNRVIDEGGVSTLKQHLAGLNGNIPPCENVPKDVREKLLQSLSCRGRPKKQKAIKITDTLIPSLQGMAEESSGTLDMSPKVMQTRANSGRSNSKKIKEETRSKKSKQTEELILVATPITQRPLHLTSASKESIDEADRAVAKFVYDAGLPFSAANSLYFQQMADSIAAAGPGYKMPSYQSLRGMLLDESVKEAGGLCEELRKSWEVTGCSVMADRSKDRTGCLVVRIFVYCSKGTMFLKAFDASLISESPLALLDLFDTVVQDVGPKNIVNFVTDTTPNFKAAANMLVDRYKTFFWSACAVQCIDLMLEELGEIENVREIFVKAKRISQFIYNNSWVYNLMKEKIGGGDIVRHSVTRFTTNFLTLENLMCLKEPLHQMFSSKTWIQSSFSNEKGGIDVSEIVLDPLFWTVCDEILMVAKPLLAILKLLDSEERSSMGFIYDAIENARNGIIVAFNNREAECSSYLKVVDHIWEEELHSPLHAAGYYLNPSIFYNPSFSNSKVMRKGLLDCIETLETDPSAQDILIKHMKFYEDAEGSFGKPMARGARDSLAPAAWWSLYAVEYPDLQRFALRILSQTCSVVRPGRNCSSMLDNVHFMHRNRLEGKRLTDIVFVHYNLRLQARQRMTMQEIGSKTHLLLYVDKDGVKVTHNVNIDGEILVPLTIWFYIKVSVFGTIHYFNQISTVVLKLLDESEA</sequence>
<dbReference type="InterPro" id="IPR012337">
    <property type="entry name" value="RNaseH-like_sf"/>
</dbReference>
<evidence type="ECO:0000256" key="5">
    <source>
        <dbReference type="ARBA" id="ARBA00023125"/>
    </source>
</evidence>
<feature type="domain" description="BED-type" evidence="9">
    <location>
        <begin position="3"/>
        <end position="59"/>
    </location>
</feature>
<dbReference type="InterPro" id="IPR008906">
    <property type="entry name" value="HATC_C_dom"/>
</dbReference>